<dbReference type="Gene3D" id="2.30.30.40">
    <property type="entry name" value="SH3 Domains"/>
    <property type="match status" value="1"/>
</dbReference>
<dbReference type="GO" id="GO:0097320">
    <property type="term" value="P:plasma membrane tubulation"/>
    <property type="evidence" value="ECO:0007669"/>
    <property type="project" value="TreeGrafter"/>
</dbReference>
<organism evidence="7 8">
    <name type="scientific">Puccinia sorghi</name>
    <dbReference type="NCBI Taxonomy" id="27349"/>
    <lineage>
        <taxon>Eukaryota</taxon>
        <taxon>Fungi</taxon>
        <taxon>Dikarya</taxon>
        <taxon>Basidiomycota</taxon>
        <taxon>Pucciniomycotina</taxon>
        <taxon>Pucciniomycetes</taxon>
        <taxon>Pucciniales</taxon>
        <taxon>Pucciniaceae</taxon>
        <taxon>Puccinia</taxon>
    </lineage>
</organism>
<comment type="caution">
    <text evidence="7">The sequence shown here is derived from an EMBL/GenBank/DDBJ whole genome shotgun (WGS) entry which is preliminary data.</text>
</comment>
<dbReference type="PANTHER" id="PTHR47174">
    <property type="entry name" value="BRIDGING INTEGRATOR 3"/>
    <property type="match status" value="1"/>
</dbReference>
<dbReference type="InterPro" id="IPR036028">
    <property type="entry name" value="SH3-like_dom_sf"/>
</dbReference>
<protein>
    <recommendedName>
        <fullName evidence="6">SH3 domain-containing protein</fullName>
    </recommendedName>
</protein>
<dbReference type="PANTHER" id="PTHR47174:SF3">
    <property type="entry name" value="BRIDGING INTEGRATOR 3"/>
    <property type="match status" value="1"/>
</dbReference>
<dbReference type="EMBL" id="LAVV01014771">
    <property type="protein sequence ID" value="KNZ44461.1"/>
    <property type="molecule type" value="Genomic_DNA"/>
</dbReference>
<dbReference type="VEuPathDB" id="FungiDB:VP01_914g4"/>
<reference evidence="7 8" key="1">
    <citation type="submission" date="2015-08" db="EMBL/GenBank/DDBJ databases">
        <title>Next Generation Sequencing and Analysis of the Genome of Puccinia sorghi L Schw, the Causal Agent of Maize Common Rust.</title>
        <authorList>
            <person name="Rochi L."/>
            <person name="Burguener G."/>
            <person name="Darino M."/>
            <person name="Turjanski A."/>
            <person name="Kreff E."/>
            <person name="Dieguez M.J."/>
            <person name="Sacco F."/>
        </authorList>
    </citation>
    <scope>NUCLEOTIDE SEQUENCE [LARGE SCALE GENOMIC DNA]</scope>
    <source>
        <strain evidence="7 8">RO10H11247</strain>
    </source>
</reference>
<dbReference type="AlphaFoldDB" id="A0A0L6U7I9"/>
<evidence type="ECO:0000256" key="2">
    <source>
        <dbReference type="ARBA" id="ARBA00022443"/>
    </source>
</evidence>
<keyword evidence="2 4" id="KW-0728">SH3 domain</keyword>
<keyword evidence="8" id="KW-1185">Reference proteome</keyword>
<dbReference type="OrthoDB" id="10255128at2759"/>
<dbReference type="Proteomes" id="UP000037035">
    <property type="component" value="Unassembled WGS sequence"/>
</dbReference>
<dbReference type="GO" id="GO:0008289">
    <property type="term" value="F:lipid binding"/>
    <property type="evidence" value="ECO:0007669"/>
    <property type="project" value="TreeGrafter"/>
</dbReference>
<feature type="region of interest" description="Disordered" evidence="5">
    <location>
        <begin position="156"/>
        <end position="186"/>
    </location>
</feature>
<feature type="region of interest" description="Disordered" evidence="5">
    <location>
        <begin position="220"/>
        <end position="262"/>
    </location>
</feature>
<feature type="compositionally biased region" description="Polar residues" evidence="5">
    <location>
        <begin position="175"/>
        <end position="186"/>
    </location>
</feature>
<gene>
    <name evidence="7" type="ORF">VP01_914g4</name>
</gene>
<evidence type="ECO:0000256" key="3">
    <source>
        <dbReference type="ARBA" id="ARBA00022490"/>
    </source>
</evidence>
<dbReference type="GO" id="GO:0005737">
    <property type="term" value="C:cytoplasm"/>
    <property type="evidence" value="ECO:0007669"/>
    <property type="project" value="UniProtKB-SubCell"/>
</dbReference>
<sequence length="331" mass="36052">ESPPPRSPEGLLGLRSQFHRKAAHYALPSSILRPCLQAGLVYHQSIRLTKIEHSLHQKIQQAFYSILDEVSQAVSSMIIKTFKPHLFQQQTDAKTGDNFSALSSLAGSHPKITASALKSAGVPPSLAKPSHVSTASSASKHLNGIGSKVGQLSGKFSNHFANSENEPTPPSNPSAKPSSFNMNKFTGPSSEPSSSVFFWIIWTRSGSLILDLFSIKQQSATPPISNQNSFAPPPTRRVAPSSAAPSYSQPPPPPARTKPQEDEELVEALYDYEGTSPEDLSFKEHQIIKVTEHSFVISPYSPPRPFSDDWWNGQINNGPIGMFPSSYVKPI</sequence>
<name>A0A0L6U7I9_9BASI</name>
<dbReference type="STRING" id="27349.A0A0L6U7I9"/>
<dbReference type="InterPro" id="IPR046982">
    <property type="entry name" value="BIN3/RVS161-like"/>
</dbReference>
<evidence type="ECO:0000259" key="6">
    <source>
        <dbReference type="PROSITE" id="PS50002"/>
    </source>
</evidence>
<dbReference type="InterPro" id="IPR001452">
    <property type="entry name" value="SH3_domain"/>
</dbReference>
<evidence type="ECO:0000313" key="8">
    <source>
        <dbReference type="Proteomes" id="UP000037035"/>
    </source>
</evidence>
<evidence type="ECO:0000256" key="5">
    <source>
        <dbReference type="SAM" id="MobiDB-lite"/>
    </source>
</evidence>
<evidence type="ECO:0000256" key="4">
    <source>
        <dbReference type="PROSITE-ProRule" id="PRU00192"/>
    </source>
</evidence>
<feature type="compositionally biased region" description="Polar residues" evidence="5">
    <location>
        <begin position="220"/>
        <end position="230"/>
    </location>
</feature>
<accession>A0A0L6U7I9</accession>
<dbReference type="CDD" id="cd00174">
    <property type="entry name" value="SH3"/>
    <property type="match status" value="1"/>
</dbReference>
<keyword evidence="3" id="KW-0963">Cytoplasm</keyword>
<dbReference type="PRINTS" id="PR00452">
    <property type="entry name" value="SH3DOMAIN"/>
</dbReference>
<feature type="non-terminal residue" evidence="7">
    <location>
        <position position="1"/>
    </location>
</feature>
<dbReference type="GO" id="GO:0006897">
    <property type="term" value="P:endocytosis"/>
    <property type="evidence" value="ECO:0007669"/>
    <property type="project" value="InterPro"/>
</dbReference>
<dbReference type="PROSITE" id="PS50002">
    <property type="entry name" value="SH3"/>
    <property type="match status" value="1"/>
</dbReference>
<evidence type="ECO:0000313" key="7">
    <source>
        <dbReference type="EMBL" id="KNZ44461.1"/>
    </source>
</evidence>
<feature type="domain" description="SH3" evidence="6">
    <location>
        <begin position="261"/>
        <end position="331"/>
    </location>
</feature>
<evidence type="ECO:0000256" key="1">
    <source>
        <dbReference type="ARBA" id="ARBA00004496"/>
    </source>
</evidence>
<dbReference type="GO" id="GO:0015629">
    <property type="term" value="C:actin cytoskeleton"/>
    <property type="evidence" value="ECO:0007669"/>
    <property type="project" value="TreeGrafter"/>
</dbReference>
<proteinExistence type="predicted"/>
<dbReference type="SMART" id="SM00326">
    <property type="entry name" value="SH3"/>
    <property type="match status" value="1"/>
</dbReference>
<feature type="compositionally biased region" description="Low complexity" evidence="5">
    <location>
        <begin position="236"/>
        <end position="247"/>
    </location>
</feature>
<dbReference type="SUPFAM" id="SSF50044">
    <property type="entry name" value="SH3-domain"/>
    <property type="match status" value="1"/>
</dbReference>
<dbReference type="GO" id="GO:0051666">
    <property type="term" value="P:actin cortical patch localization"/>
    <property type="evidence" value="ECO:0007669"/>
    <property type="project" value="InterPro"/>
</dbReference>
<dbReference type="Pfam" id="PF07653">
    <property type="entry name" value="SH3_2"/>
    <property type="match status" value="1"/>
</dbReference>
<comment type="subcellular location">
    <subcellularLocation>
        <location evidence="1">Cytoplasm</location>
    </subcellularLocation>
</comment>